<dbReference type="SUPFAM" id="SSF47781">
    <property type="entry name" value="RuvA domain 2-like"/>
    <property type="match status" value="2"/>
</dbReference>
<gene>
    <name evidence="1" type="ORF">EG028_23715</name>
</gene>
<organism evidence="1 2">
    <name type="scientific">Chitinophaga barathri</name>
    <dbReference type="NCBI Taxonomy" id="1647451"/>
    <lineage>
        <taxon>Bacteria</taxon>
        <taxon>Pseudomonadati</taxon>
        <taxon>Bacteroidota</taxon>
        <taxon>Chitinophagia</taxon>
        <taxon>Chitinophagales</taxon>
        <taxon>Chitinophagaceae</taxon>
        <taxon>Chitinophaga</taxon>
    </lineage>
</organism>
<dbReference type="Proteomes" id="UP000279089">
    <property type="component" value="Unassembled WGS sequence"/>
</dbReference>
<protein>
    <submittedName>
        <fullName evidence="1">Helix-hairpin-helix domain-containing protein</fullName>
    </submittedName>
</protein>
<evidence type="ECO:0000313" key="1">
    <source>
        <dbReference type="EMBL" id="RPD38718.1"/>
    </source>
</evidence>
<sequence length="289" mass="33528">MFVPNQFFEFSRKERWGIACLLSLILLVQFLPSAWNTIFFKPPVADTAGLNRVATEVAALMESEREAAAIQYRTKWKDSSYRRDRWKNDAHYARSGFYRDDGRFDRRKFYRDSGRFPNGGYYTKRPYENRPYAARHNGAGNNSYANSYRYPDKRLPIPVIDINAADSAQWERLPGIGPTLAKRIVGFRDRLGGFYSTRQVGEVYGLVDSVFNKIQPFLRLGDVSLRKISLNDTDDKSLALHPYINTKLARVIVRYRSAHGPFREVETLRALALVDDSIYRKIEKYLKIN</sequence>
<proteinExistence type="predicted"/>
<reference evidence="2" key="1">
    <citation type="submission" date="2018-11" db="EMBL/GenBank/DDBJ databases">
        <title>Chitinophaga lutea sp.nov., isolate from arsenic contaminated soil.</title>
        <authorList>
            <person name="Zong Y."/>
        </authorList>
    </citation>
    <scope>NUCLEOTIDE SEQUENCE [LARGE SCALE GENOMIC DNA]</scope>
    <source>
        <strain evidence="2">YLT18</strain>
    </source>
</reference>
<dbReference type="PANTHER" id="PTHR21180">
    <property type="entry name" value="ENDONUCLEASE/EXONUCLEASE/PHOSPHATASE FAMILY DOMAIN-CONTAINING PROTEIN 1"/>
    <property type="match status" value="1"/>
</dbReference>
<dbReference type="AlphaFoldDB" id="A0A3N4M6D9"/>
<comment type="caution">
    <text evidence="1">The sequence shown here is derived from an EMBL/GenBank/DDBJ whole genome shotgun (WGS) entry which is preliminary data.</text>
</comment>
<dbReference type="EMBL" id="RMBX01000014">
    <property type="protein sequence ID" value="RPD38718.1"/>
    <property type="molecule type" value="Genomic_DNA"/>
</dbReference>
<dbReference type="Gene3D" id="1.10.150.320">
    <property type="entry name" value="Photosystem II 12 kDa extrinsic protein"/>
    <property type="match status" value="1"/>
</dbReference>
<dbReference type="GO" id="GO:0015628">
    <property type="term" value="P:protein secretion by the type II secretion system"/>
    <property type="evidence" value="ECO:0007669"/>
    <property type="project" value="TreeGrafter"/>
</dbReference>
<keyword evidence="2" id="KW-1185">Reference proteome</keyword>
<dbReference type="Pfam" id="PF12836">
    <property type="entry name" value="HHH_3"/>
    <property type="match status" value="2"/>
</dbReference>
<accession>A0A3N4M6D9</accession>
<dbReference type="PANTHER" id="PTHR21180:SF32">
    <property type="entry name" value="ENDONUCLEASE_EXONUCLEASE_PHOSPHATASE FAMILY DOMAIN-CONTAINING PROTEIN 1"/>
    <property type="match status" value="1"/>
</dbReference>
<dbReference type="Gene3D" id="1.10.150.280">
    <property type="entry name" value="AF1531-like domain"/>
    <property type="match status" value="1"/>
</dbReference>
<dbReference type="GO" id="GO:0015627">
    <property type="term" value="C:type II protein secretion system complex"/>
    <property type="evidence" value="ECO:0007669"/>
    <property type="project" value="TreeGrafter"/>
</dbReference>
<dbReference type="OrthoDB" id="981124at2"/>
<name>A0A3N4M6D9_9BACT</name>
<evidence type="ECO:0000313" key="2">
    <source>
        <dbReference type="Proteomes" id="UP000279089"/>
    </source>
</evidence>
<dbReference type="InterPro" id="IPR051675">
    <property type="entry name" value="Endo/Exo/Phosphatase_dom_1"/>
</dbReference>
<dbReference type="InterPro" id="IPR010994">
    <property type="entry name" value="RuvA_2-like"/>
</dbReference>